<proteinExistence type="predicted"/>
<evidence type="ECO:0000313" key="4">
    <source>
        <dbReference type="Proteomes" id="UP001295684"/>
    </source>
</evidence>
<feature type="region of interest" description="Disordered" evidence="1">
    <location>
        <begin position="150"/>
        <end position="178"/>
    </location>
</feature>
<keyword evidence="2" id="KW-0812">Transmembrane</keyword>
<dbReference type="GO" id="GO:0016020">
    <property type="term" value="C:membrane"/>
    <property type="evidence" value="ECO:0007669"/>
    <property type="project" value="TreeGrafter"/>
</dbReference>
<reference evidence="3" key="1">
    <citation type="submission" date="2023-07" db="EMBL/GenBank/DDBJ databases">
        <authorList>
            <consortium name="AG Swart"/>
            <person name="Singh M."/>
            <person name="Singh A."/>
            <person name="Seah K."/>
            <person name="Emmerich C."/>
        </authorList>
    </citation>
    <scope>NUCLEOTIDE SEQUENCE</scope>
    <source>
        <strain evidence="3">DP1</strain>
    </source>
</reference>
<keyword evidence="4" id="KW-1185">Reference proteome</keyword>
<dbReference type="EMBL" id="CAMPGE010005890">
    <property type="protein sequence ID" value="CAI2364731.1"/>
    <property type="molecule type" value="Genomic_DNA"/>
</dbReference>
<dbReference type="Pfam" id="PF09786">
    <property type="entry name" value="CytochromB561_N"/>
    <property type="match status" value="1"/>
</dbReference>
<evidence type="ECO:0000256" key="1">
    <source>
        <dbReference type="SAM" id="MobiDB-lite"/>
    </source>
</evidence>
<comment type="caution">
    <text evidence="3">The sequence shown here is derived from an EMBL/GenBank/DDBJ whole genome shotgun (WGS) entry which is preliminary data.</text>
</comment>
<dbReference type="InterPro" id="IPR019176">
    <property type="entry name" value="Cytochrome_B561-rel"/>
</dbReference>
<evidence type="ECO:0000313" key="3">
    <source>
        <dbReference type="EMBL" id="CAI2364731.1"/>
    </source>
</evidence>
<keyword evidence="2" id="KW-1133">Transmembrane helix</keyword>
<keyword evidence="2" id="KW-0472">Membrane</keyword>
<sequence>MDKLNNIELFKILKKRVQIENVLSLLLLVPIGLLELLVLVTDERYRPIKNYMIHLFAAIFMIIILSMQASLRLGSGKPKVIRYRNLKTSDYHQKIIRENILTSNKDNETKSPILRGRYTENYSQDKDIFYTPRESHDFSTLRRRKANPRRGIFDNQSPFTRKSSLGLNTPDRGFTPRRTLGSQFGSKYDFEGRRHSPLTTNKYDYVSSLGRPRETFRKKELRDYEDREESKTNYYKTMEELGIGKSIGYWIQNTKEWIYTGIIKKLLILDRENFKELSRQFQRIGFDLVVSKNEHSRSPYKSEQMFKARDDSKLLDIEDLTNLELKQDLVDQLYGKYYYAVKNKPLFKVEGKLKEDLEELLQQRRDIEKYFRIEGFAKETRPYVTYRIARMVESSSFQIHYNSGESWQGQEWSHDFPTDAEIIMWLFCTCFERIYRDSSDYRAKIKILYGYMSYYPQYSKSGESLVIVQVSPPKFSPFYKVMSGNKELNPFPGEDNVFSAILLFLYEIKTKKNGIFGANHKALLEDILRV</sequence>
<feature type="compositionally biased region" description="Polar residues" evidence="1">
    <location>
        <begin position="154"/>
        <end position="167"/>
    </location>
</feature>
<organism evidence="3 4">
    <name type="scientific">Euplotes crassus</name>
    <dbReference type="NCBI Taxonomy" id="5936"/>
    <lineage>
        <taxon>Eukaryota</taxon>
        <taxon>Sar</taxon>
        <taxon>Alveolata</taxon>
        <taxon>Ciliophora</taxon>
        <taxon>Intramacronucleata</taxon>
        <taxon>Spirotrichea</taxon>
        <taxon>Hypotrichia</taxon>
        <taxon>Euplotida</taxon>
        <taxon>Euplotidae</taxon>
        <taxon>Moneuplotes</taxon>
    </lineage>
</organism>
<dbReference type="PANTHER" id="PTHR21780">
    <property type="entry name" value="TRANSMEMBRANE PROTEIN 209"/>
    <property type="match status" value="1"/>
</dbReference>
<accession>A0AAD1U9S3</accession>
<feature type="transmembrane region" description="Helical" evidence="2">
    <location>
        <begin position="21"/>
        <end position="40"/>
    </location>
</feature>
<feature type="transmembrane region" description="Helical" evidence="2">
    <location>
        <begin position="52"/>
        <end position="74"/>
    </location>
</feature>
<gene>
    <name evidence="3" type="ORF">ECRASSUSDP1_LOCUS6077</name>
</gene>
<dbReference type="Proteomes" id="UP001295684">
    <property type="component" value="Unassembled WGS sequence"/>
</dbReference>
<protein>
    <submittedName>
        <fullName evidence="3">Uncharacterized protein</fullName>
    </submittedName>
</protein>
<dbReference type="PANTHER" id="PTHR21780:SF0">
    <property type="entry name" value="TRANSMEMBRANE PROTEIN 209"/>
    <property type="match status" value="1"/>
</dbReference>
<name>A0AAD1U9S3_EUPCR</name>
<dbReference type="AlphaFoldDB" id="A0AAD1U9S3"/>
<evidence type="ECO:0000256" key="2">
    <source>
        <dbReference type="SAM" id="Phobius"/>
    </source>
</evidence>